<dbReference type="AlphaFoldDB" id="A0A016ADT5"/>
<dbReference type="PATRIC" id="fig|1339327.3.peg.4755"/>
<dbReference type="EMBL" id="JGDJ01000281">
    <property type="protein sequence ID" value="EXZ26601.1"/>
    <property type="molecule type" value="Genomic_DNA"/>
</dbReference>
<protein>
    <submittedName>
        <fullName evidence="2">Uncharacterized protein</fullName>
    </submittedName>
</protein>
<sequence length="41" mass="4494">MPEIPKNRKPPHGAFRRNTKSTGQAEALGKTPACMCSGMFF</sequence>
<evidence type="ECO:0000313" key="2">
    <source>
        <dbReference type="EMBL" id="EXZ26601.1"/>
    </source>
</evidence>
<name>A0A016ADT5_BACFG</name>
<dbReference type="Proteomes" id="UP000022082">
    <property type="component" value="Unassembled WGS sequence"/>
</dbReference>
<reference evidence="2 3" key="1">
    <citation type="submission" date="2014-02" db="EMBL/GenBank/DDBJ databases">
        <authorList>
            <person name="Sears C."/>
            <person name="Carroll K."/>
            <person name="Sack B.R."/>
            <person name="Qadri F."/>
            <person name="Myers L.L."/>
            <person name="Chung G.-T."/>
            <person name="Escheverria P."/>
            <person name="Fraser C.M."/>
            <person name="Sadzewicz L."/>
            <person name="Shefchek K.A."/>
            <person name="Tallon L."/>
            <person name="Das S.P."/>
            <person name="Daugherty S."/>
            <person name="Mongodin E.F."/>
        </authorList>
    </citation>
    <scope>NUCLEOTIDE SEQUENCE [LARGE SCALE GENOMIC DNA]</scope>
    <source>
        <strain evidence="2 3">S36L11</strain>
    </source>
</reference>
<organism evidence="2 3">
    <name type="scientific">Bacteroides fragilis str. S36L11</name>
    <dbReference type="NCBI Taxonomy" id="1339327"/>
    <lineage>
        <taxon>Bacteria</taxon>
        <taxon>Pseudomonadati</taxon>
        <taxon>Bacteroidota</taxon>
        <taxon>Bacteroidia</taxon>
        <taxon>Bacteroidales</taxon>
        <taxon>Bacteroidaceae</taxon>
        <taxon>Bacteroides</taxon>
    </lineage>
</organism>
<evidence type="ECO:0000313" key="3">
    <source>
        <dbReference type="Proteomes" id="UP000022082"/>
    </source>
</evidence>
<gene>
    <name evidence="2" type="ORF">M136_4256</name>
</gene>
<evidence type="ECO:0000256" key="1">
    <source>
        <dbReference type="SAM" id="MobiDB-lite"/>
    </source>
</evidence>
<proteinExistence type="predicted"/>
<comment type="caution">
    <text evidence="2">The sequence shown here is derived from an EMBL/GenBank/DDBJ whole genome shotgun (WGS) entry which is preliminary data.</text>
</comment>
<feature type="compositionally biased region" description="Basic residues" evidence="1">
    <location>
        <begin position="7"/>
        <end position="19"/>
    </location>
</feature>
<accession>A0A016ADT5</accession>
<feature type="region of interest" description="Disordered" evidence="1">
    <location>
        <begin position="1"/>
        <end position="27"/>
    </location>
</feature>